<accession>A0A4Y2VKP7</accession>
<protein>
    <submittedName>
        <fullName evidence="2">Uncharacterized protein</fullName>
    </submittedName>
</protein>
<gene>
    <name evidence="2" type="ORF">AVEN_129883_1</name>
</gene>
<feature type="compositionally biased region" description="Basic residues" evidence="1">
    <location>
        <begin position="79"/>
        <end position="89"/>
    </location>
</feature>
<feature type="region of interest" description="Disordered" evidence="1">
    <location>
        <begin position="75"/>
        <end position="99"/>
    </location>
</feature>
<dbReference type="AlphaFoldDB" id="A0A4Y2VKP7"/>
<evidence type="ECO:0000313" key="3">
    <source>
        <dbReference type="Proteomes" id="UP000499080"/>
    </source>
</evidence>
<proteinExistence type="predicted"/>
<evidence type="ECO:0000256" key="1">
    <source>
        <dbReference type="SAM" id="MobiDB-lite"/>
    </source>
</evidence>
<reference evidence="2 3" key="1">
    <citation type="journal article" date="2019" name="Sci. Rep.">
        <title>Orb-weaving spider Araneus ventricosus genome elucidates the spidroin gene catalogue.</title>
        <authorList>
            <person name="Kono N."/>
            <person name="Nakamura H."/>
            <person name="Ohtoshi R."/>
            <person name="Moran D.A.P."/>
            <person name="Shinohara A."/>
            <person name="Yoshida Y."/>
            <person name="Fujiwara M."/>
            <person name="Mori M."/>
            <person name="Tomita M."/>
            <person name="Arakawa K."/>
        </authorList>
    </citation>
    <scope>NUCLEOTIDE SEQUENCE [LARGE SCALE GENOMIC DNA]</scope>
</reference>
<feature type="compositionally biased region" description="Basic and acidic residues" evidence="1">
    <location>
        <begin position="90"/>
        <end position="99"/>
    </location>
</feature>
<keyword evidence="3" id="KW-1185">Reference proteome</keyword>
<dbReference type="EMBL" id="BGPR01048861">
    <property type="protein sequence ID" value="GBO25879.1"/>
    <property type="molecule type" value="Genomic_DNA"/>
</dbReference>
<evidence type="ECO:0000313" key="2">
    <source>
        <dbReference type="EMBL" id="GBO25879.1"/>
    </source>
</evidence>
<organism evidence="2 3">
    <name type="scientific">Araneus ventricosus</name>
    <name type="common">Orbweaver spider</name>
    <name type="synonym">Epeira ventricosa</name>
    <dbReference type="NCBI Taxonomy" id="182803"/>
    <lineage>
        <taxon>Eukaryota</taxon>
        <taxon>Metazoa</taxon>
        <taxon>Ecdysozoa</taxon>
        <taxon>Arthropoda</taxon>
        <taxon>Chelicerata</taxon>
        <taxon>Arachnida</taxon>
        <taxon>Araneae</taxon>
        <taxon>Araneomorphae</taxon>
        <taxon>Entelegynae</taxon>
        <taxon>Araneoidea</taxon>
        <taxon>Araneidae</taxon>
        <taxon>Araneus</taxon>
    </lineage>
</organism>
<comment type="caution">
    <text evidence="2">The sequence shown here is derived from an EMBL/GenBank/DDBJ whole genome shotgun (WGS) entry which is preliminary data.</text>
</comment>
<sequence>MPTASLNEIFFNLKKTSAASLSGKRASRSFTLSLGNGTHMESTITGKIRLLKTTKRSKGTIVSRKSIPCSIFGSDNKQQRKRISQFNKRKSSEEKRTVIEKNRLINDQEFQTKNYSNSYTDQSNRRELTVDQWKRGEIKGMRRRPVKKITV</sequence>
<name>A0A4Y2VKP7_ARAVE</name>
<dbReference type="Proteomes" id="UP000499080">
    <property type="component" value="Unassembled WGS sequence"/>
</dbReference>